<gene>
    <name evidence="3" type="primary">hprK</name>
    <name evidence="3" type="ORF">AFCDBAGC_4127</name>
</gene>
<dbReference type="SUPFAM" id="SSF53795">
    <property type="entry name" value="PEP carboxykinase-like"/>
    <property type="match status" value="1"/>
</dbReference>
<dbReference type="InterPro" id="IPR027417">
    <property type="entry name" value="P-loop_NTPase"/>
</dbReference>
<keyword evidence="4" id="KW-1185">Reference proteome</keyword>
<keyword evidence="3" id="KW-0808">Transferase</keyword>
<feature type="domain" description="HPr kinase/phosphorylase C-terminal" evidence="2">
    <location>
        <begin position="1"/>
        <end position="70"/>
    </location>
</feature>
<organism evidence="3 4">
    <name type="scientific">Methylobacterium cerastii</name>
    <dbReference type="NCBI Taxonomy" id="932741"/>
    <lineage>
        <taxon>Bacteria</taxon>
        <taxon>Pseudomonadati</taxon>
        <taxon>Pseudomonadota</taxon>
        <taxon>Alphaproteobacteria</taxon>
        <taxon>Hyphomicrobiales</taxon>
        <taxon>Methylobacteriaceae</taxon>
        <taxon>Methylobacterium</taxon>
    </lineage>
</organism>
<evidence type="ECO:0000313" key="3">
    <source>
        <dbReference type="EMBL" id="GJD46247.1"/>
    </source>
</evidence>
<name>A0ABQ4QM44_9HYPH</name>
<comment type="caution">
    <text evidence="3">The sequence shown here is derived from an EMBL/GenBank/DDBJ whole genome shotgun (WGS) entry which is preliminary data.</text>
</comment>
<keyword evidence="3" id="KW-0418">Kinase</keyword>
<sequence length="159" mass="16262">MLIRGESRAGKSSLALALIERCTHQGGFAALVGDDRVRVEARHGHVVARPHPAIAGLIEVRGHGIVAVDHVPACILRLVVDLVAPGPRLPEPREPEVAIVGVALPCLRIDRAARDAGLAPGLVVAKLLAATPGVSSQSHTPPRCGEAPAPRSAGAAGVA</sequence>
<protein>
    <submittedName>
        <fullName evidence="3">HPr kinase/phosphorylase</fullName>
    </submittedName>
</protein>
<evidence type="ECO:0000259" key="2">
    <source>
        <dbReference type="Pfam" id="PF07475"/>
    </source>
</evidence>
<reference evidence="3 4" key="1">
    <citation type="journal article" date="2021" name="Front. Microbiol.">
        <title>Comprehensive Comparative Genomics and Phenotyping of Methylobacterium Species.</title>
        <authorList>
            <person name="Alessa O."/>
            <person name="Ogura Y."/>
            <person name="Fujitani Y."/>
            <person name="Takami H."/>
            <person name="Hayashi T."/>
            <person name="Sahin N."/>
            <person name="Tani A."/>
        </authorList>
    </citation>
    <scope>NUCLEOTIDE SEQUENCE [LARGE SCALE GENOMIC DNA]</scope>
    <source>
        <strain evidence="3 4">DSM 23679</strain>
    </source>
</reference>
<evidence type="ECO:0000313" key="4">
    <source>
        <dbReference type="Proteomes" id="UP001055117"/>
    </source>
</evidence>
<evidence type="ECO:0000256" key="1">
    <source>
        <dbReference type="SAM" id="MobiDB-lite"/>
    </source>
</evidence>
<dbReference type="InterPro" id="IPR011104">
    <property type="entry name" value="Hpr_kin/Pase_C"/>
</dbReference>
<dbReference type="Proteomes" id="UP001055117">
    <property type="component" value="Unassembled WGS sequence"/>
</dbReference>
<proteinExistence type="predicted"/>
<dbReference type="EMBL" id="BPQG01000070">
    <property type="protein sequence ID" value="GJD46247.1"/>
    <property type="molecule type" value="Genomic_DNA"/>
</dbReference>
<dbReference type="GO" id="GO:0016301">
    <property type="term" value="F:kinase activity"/>
    <property type="evidence" value="ECO:0007669"/>
    <property type="project" value="UniProtKB-KW"/>
</dbReference>
<accession>A0ABQ4QM44</accession>
<dbReference type="Pfam" id="PF07475">
    <property type="entry name" value="Hpr_kinase_C"/>
    <property type="match status" value="1"/>
</dbReference>
<feature type="region of interest" description="Disordered" evidence="1">
    <location>
        <begin position="133"/>
        <end position="159"/>
    </location>
</feature>
<dbReference type="Gene3D" id="3.40.50.300">
    <property type="entry name" value="P-loop containing nucleotide triphosphate hydrolases"/>
    <property type="match status" value="1"/>
</dbReference>